<dbReference type="EMBL" id="MU118187">
    <property type="protein sequence ID" value="KAF9643777.1"/>
    <property type="molecule type" value="Genomic_DNA"/>
</dbReference>
<proteinExistence type="predicted"/>
<comment type="caution">
    <text evidence="1">The sequence shown here is derived from an EMBL/GenBank/DDBJ whole genome shotgun (WGS) entry which is preliminary data.</text>
</comment>
<sequence>MDLESLTHLFATTLSPDPNVRKAGELQIRKIAGQEGIVAALLQIISTEGVDVATRQACTVWLKNRVHTCYDIDSSEIRADRTPIPQSDRDALKSSLLPLLASTLSRPISFQLAATLKDVIIRDFPEKWPNLFSEINKLLVSGDIREVVAGCQASLELIKAFEARRKVLPELLPQLLPTLVNIAVQSLSSPPAGTSQEIPMLLHYILKAYMKTTLIQLSPHQMSNESLVPWGRLFFQVINLQIPKDAVPADEDERERCEWWKAKKWAYATLGRLYRRYGDPSQLPSTLKEEYGAFADSFVNTFAPEIIKVFLHQVELYVSGQVWLSKKSQYHIFSFFSDCIKPKSTWHLIKPHFETLVSSFVYPQMSFTHAKEELWHSDPVDLVRQQVDDGDYFDTPLVAATSFLIQLVKSRTKVTFMPTLGFINNVLRSNPEAPQKYGALNMTVSLAPFIMRHPDVKDGMEQFLVQHVLPCFNAPESYLRAVACEVLSAVEKVGVKWLNEQNLHLHFTAVAAAMSDDELPVKVHSILALTQMIIVHESIRNAVAPQIGKLVQDLLKLCDETELESLNSSLKAVVAYYQEELLPVAVDLTVRLCDTYLRLAAEVSSKSGETSDPDVSNPFEFDGGEDKEIAAMNIAQTIGTVISAVETSPEILAQVQDVIAPIVVFTLEKQLIDLFDNVYELIDSTTFKLRRISPNLWPIFELTYKALKTHAINWIEEMIPTLDNFLSYGSDVFKSRADYRNMIVDIYTTVLNSDSLGESDFINGSKLADSVLLNLRGHVDDYLQVIVNTALAHSDSAKTNKFRLANLEVLINCVLYNPVAGLHFIETYSPGMARTFLDRWFTAIKTENGLPRVYDKRLTIIALSALMEMEQSTIPEPLKEAWQFMVSGALKVFEGLPKAVAARKELEESFEDDDDLEDDDDDYLNLNEDEGDVWDEESAYMEVLAKEGARLRAINEKREGGYTGSDSSSEEEEIEEELGYFSPLDTVNPYETFKNALTNFQHKNPTAYQVATTSLDVEQQTALIEVMKKADLPHTQA</sequence>
<protein>
    <submittedName>
        <fullName evidence="1">ARM repeat-containing protein</fullName>
    </submittedName>
</protein>
<dbReference type="Proteomes" id="UP000886501">
    <property type="component" value="Unassembled WGS sequence"/>
</dbReference>
<keyword evidence="2" id="KW-1185">Reference proteome</keyword>
<evidence type="ECO:0000313" key="1">
    <source>
        <dbReference type="EMBL" id="KAF9643777.1"/>
    </source>
</evidence>
<evidence type="ECO:0000313" key="2">
    <source>
        <dbReference type="Proteomes" id="UP000886501"/>
    </source>
</evidence>
<organism evidence="1 2">
    <name type="scientific">Thelephora ganbajun</name>
    <name type="common">Ganba fungus</name>
    <dbReference type="NCBI Taxonomy" id="370292"/>
    <lineage>
        <taxon>Eukaryota</taxon>
        <taxon>Fungi</taxon>
        <taxon>Dikarya</taxon>
        <taxon>Basidiomycota</taxon>
        <taxon>Agaricomycotina</taxon>
        <taxon>Agaricomycetes</taxon>
        <taxon>Thelephorales</taxon>
        <taxon>Thelephoraceae</taxon>
        <taxon>Thelephora</taxon>
    </lineage>
</organism>
<name>A0ACB6Z2R2_THEGA</name>
<accession>A0ACB6Z2R2</accession>
<reference evidence="1" key="2">
    <citation type="journal article" date="2020" name="Nat. Commun.">
        <title>Large-scale genome sequencing of mycorrhizal fungi provides insights into the early evolution of symbiotic traits.</title>
        <authorList>
            <person name="Miyauchi S."/>
            <person name="Kiss E."/>
            <person name="Kuo A."/>
            <person name="Drula E."/>
            <person name="Kohler A."/>
            <person name="Sanchez-Garcia M."/>
            <person name="Morin E."/>
            <person name="Andreopoulos B."/>
            <person name="Barry K.W."/>
            <person name="Bonito G."/>
            <person name="Buee M."/>
            <person name="Carver A."/>
            <person name="Chen C."/>
            <person name="Cichocki N."/>
            <person name="Clum A."/>
            <person name="Culley D."/>
            <person name="Crous P.W."/>
            <person name="Fauchery L."/>
            <person name="Girlanda M."/>
            <person name="Hayes R.D."/>
            <person name="Keri Z."/>
            <person name="LaButti K."/>
            <person name="Lipzen A."/>
            <person name="Lombard V."/>
            <person name="Magnuson J."/>
            <person name="Maillard F."/>
            <person name="Murat C."/>
            <person name="Nolan M."/>
            <person name="Ohm R.A."/>
            <person name="Pangilinan J."/>
            <person name="Pereira M.F."/>
            <person name="Perotto S."/>
            <person name="Peter M."/>
            <person name="Pfister S."/>
            <person name="Riley R."/>
            <person name="Sitrit Y."/>
            <person name="Stielow J.B."/>
            <person name="Szollosi G."/>
            <person name="Zifcakova L."/>
            <person name="Stursova M."/>
            <person name="Spatafora J.W."/>
            <person name="Tedersoo L."/>
            <person name="Vaario L.M."/>
            <person name="Yamada A."/>
            <person name="Yan M."/>
            <person name="Wang P."/>
            <person name="Xu J."/>
            <person name="Bruns T."/>
            <person name="Baldrian P."/>
            <person name="Vilgalys R."/>
            <person name="Dunand C."/>
            <person name="Henrissat B."/>
            <person name="Grigoriev I.V."/>
            <person name="Hibbett D."/>
            <person name="Nagy L.G."/>
            <person name="Martin F.M."/>
        </authorList>
    </citation>
    <scope>NUCLEOTIDE SEQUENCE</scope>
    <source>
        <strain evidence="1">P2</strain>
    </source>
</reference>
<reference evidence="1" key="1">
    <citation type="submission" date="2019-10" db="EMBL/GenBank/DDBJ databases">
        <authorList>
            <consortium name="DOE Joint Genome Institute"/>
            <person name="Kuo A."/>
            <person name="Miyauchi S."/>
            <person name="Kiss E."/>
            <person name="Drula E."/>
            <person name="Kohler A."/>
            <person name="Sanchez-Garcia M."/>
            <person name="Andreopoulos B."/>
            <person name="Barry K.W."/>
            <person name="Bonito G."/>
            <person name="Buee M."/>
            <person name="Carver A."/>
            <person name="Chen C."/>
            <person name="Cichocki N."/>
            <person name="Clum A."/>
            <person name="Culley D."/>
            <person name="Crous P.W."/>
            <person name="Fauchery L."/>
            <person name="Girlanda M."/>
            <person name="Hayes R."/>
            <person name="Keri Z."/>
            <person name="Labutti K."/>
            <person name="Lipzen A."/>
            <person name="Lombard V."/>
            <person name="Magnuson J."/>
            <person name="Maillard F."/>
            <person name="Morin E."/>
            <person name="Murat C."/>
            <person name="Nolan M."/>
            <person name="Ohm R."/>
            <person name="Pangilinan J."/>
            <person name="Pereira M."/>
            <person name="Perotto S."/>
            <person name="Peter M."/>
            <person name="Riley R."/>
            <person name="Sitrit Y."/>
            <person name="Stielow B."/>
            <person name="Szollosi G."/>
            <person name="Zifcakova L."/>
            <person name="Stursova M."/>
            <person name="Spatafora J.W."/>
            <person name="Tedersoo L."/>
            <person name="Vaario L.-M."/>
            <person name="Yamada A."/>
            <person name="Yan M."/>
            <person name="Wang P."/>
            <person name="Xu J."/>
            <person name="Bruns T."/>
            <person name="Baldrian P."/>
            <person name="Vilgalys R."/>
            <person name="Henrissat B."/>
            <person name="Grigoriev I.V."/>
            <person name="Hibbett D."/>
            <person name="Nagy L.G."/>
            <person name="Martin F.M."/>
        </authorList>
    </citation>
    <scope>NUCLEOTIDE SEQUENCE</scope>
    <source>
        <strain evidence="1">P2</strain>
    </source>
</reference>
<gene>
    <name evidence="1" type="ORF">BDM02DRAFT_3272834</name>
</gene>